<dbReference type="RefSeq" id="WP_081728343.1">
    <property type="nucleotide sequence ID" value="NZ_NRRE01000020.1"/>
</dbReference>
<dbReference type="PROSITE" id="PS00872">
    <property type="entry name" value="NA_GALACTOSIDE_SYMP"/>
    <property type="match status" value="1"/>
</dbReference>
<comment type="caution">
    <text evidence="10">The sequence shown here is derived from an EMBL/GenBank/DDBJ whole genome shotgun (WGS) entry which is preliminary data.</text>
</comment>
<comment type="subcellular location">
    <subcellularLocation>
        <location evidence="1">Cell membrane</location>
        <topology evidence="1">Multi-pass membrane protein</topology>
    </subcellularLocation>
</comment>
<reference evidence="10" key="2">
    <citation type="journal article" date="2020" name="Microorganisms">
        <title>Osmotic Adaptation and Compatible Solute Biosynthesis of Phototrophic Bacteria as Revealed from Genome Analyses.</title>
        <authorList>
            <person name="Imhoff J.F."/>
            <person name="Rahn T."/>
            <person name="Kunzel S."/>
            <person name="Keller A."/>
            <person name="Neulinger S.C."/>
        </authorList>
    </citation>
    <scope>NUCLEOTIDE SEQUENCE</scope>
    <source>
        <strain evidence="10">DSM 9154</strain>
    </source>
</reference>
<feature type="transmembrane region" description="Helical" evidence="9">
    <location>
        <begin position="304"/>
        <end position="321"/>
    </location>
</feature>
<dbReference type="SUPFAM" id="SSF103473">
    <property type="entry name" value="MFS general substrate transporter"/>
    <property type="match status" value="1"/>
</dbReference>
<dbReference type="InterPro" id="IPR036259">
    <property type="entry name" value="MFS_trans_sf"/>
</dbReference>
<evidence type="ECO:0000256" key="7">
    <source>
        <dbReference type="ARBA" id="ARBA00023136"/>
    </source>
</evidence>
<feature type="transmembrane region" description="Helical" evidence="9">
    <location>
        <begin position="367"/>
        <end position="390"/>
    </location>
</feature>
<dbReference type="Pfam" id="PF13347">
    <property type="entry name" value="MFS_2"/>
    <property type="match status" value="1"/>
</dbReference>
<feature type="transmembrane region" description="Helical" evidence="9">
    <location>
        <begin position="121"/>
        <end position="141"/>
    </location>
</feature>
<feature type="transmembrane region" description="Helical" evidence="9">
    <location>
        <begin position="188"/>
        <end position="212"/>
    </location>
</feature>
<protein>
    <recommendedName>
        <fullName evidence="12">Na+/melibiose symporter</fullName>
    </recommendedName>
</protein>
<dbReference type="AlphaFoldDB" id="A0A934QGP2"/>
<evidence type="ECO:0000256" key="3">
    <source>
        <dbReference type="ARBA" id="ARBA00022448"/>
    </source>
</evidence>
<keyword evidence="3" id="KW-0813">Transport</keyword>
<dbReference type="GO" id="GO:0006814">
    <property type="term" value="P:sodium ion transport"/>
    <property type="evidence" value="ECO:0007669"/>
    <property type="project" value="InterPro"/>
</dbReference>
<feature type="region of interest" description="Disordered" evidence="8">
    <location>
        <begin position="448"/>
        <end position="470"/>
    </location>
</feature>
<name>A0A934QGP2_9PROT</name>
<dbReference type="PANTHER" id="PTHR11328">
    <property type="entry name" value="MAJOR FACILITATOR SUPERFAMILY DOMAIN-CONTAINING PROTEIN"/>
    <property type="match status" value="1"/>
</dbReference>
<gene>
    <name evidence="10" type="ORF">CKO21_05440</name>
</gene>
<feature type="transmembrane region" description="Helical" evidence="9">
    <location>
        <begin position="22"/>
        <end position="41"/>
    </location>
</feature>
<feature type="transmembrane region" description="Helical" evidence="9">
    <location>
        <begin position="327"/>
        <end position="346"/>
    </location>
</feature>
<evidence type="ECO:0000313" key="11">
    <source>
        <dbReference type="Proteomes" id="UP000778970"/>
    </source>
</evidence>
<feature type="transmembrane region" description="Helical" evidence="9">
    <location>
        <begin position="53"/>
        <end position="71"/>
    </location>
</feature>
<keyword evidence="7 9" id="KW-0472">Membrane</keyword>
<proteinExistence type="inferred from homology"/>
<evidence type="ECO:0008006" key="12">
    <source>
        <dbReference type="Google" id="ProtNLM"/>
    </source>
</evidence>
<evidence type="ECO:0000256" key="9">
    <source>
        <dbReference type="SAM" id="Phobius"/>
    </source>
</evidence>
<organism evidence="10 11">
    <name type="scientific">Rhodovibrio salinarum</name>
    <dbReference type="NCBI Taxonomy" id="1087"/>
    <lineage>
        <taxon>Bacteria</taxon>
        <taxon>Pseudomonadati</taxon>
        <taxon>Pseudomonadota</taxon>
        <taxon>Alphaproteobacteria</taxon>
        <taxon>Rhodospirillales</taxon>
        <taxon>Rhodovibrionaceae</taxon>
        <taxon>Rhodovibrio</taxon>
    </lineage>
</organism>
<keyword evidence="4" id="KW-1003">Cell membrane</keyword>
<evidence type="ECO:0000256" key="8">
    <source>
        <dbReference type="SAM" id="MobiDB-lite"/>
    </source>
</evidence>
<dbReference type="EMBL" id="NRRE01000020">
    <property type="protein sequence ID" value="MBK1696683.1"/>
    <property type="molecule type" value="Genomic_DNA"/>
</dbReference>
<dbReference type="GO" id="GO:0005886">
    <property type="term" value="C:plasma membrane"/>
    <property type="evidence" value="ECO:0007669"/>
    <property type="project" value="UniProtKB-SubCell"/>
</dbReference>
<evidence type="ECO:0000313" key="10">
    <source>
        <dbReference type="EMBL" id="MBK1696683.1"/>
    </source>
</evidence>
<evidence type="ECO:0000256" key="5">
    <source>
        <dbReference type="ARBA" id="ARBA00022692"/>
    </source>
</evidence>
<feature type="transmembrane region" description="Helical" evidence="9">
    <location>
        <begin position="274"/>
        <end position="292"/>
    </location>
</feature>
<dbReference type="InterPro" id="IPR018043">
    <property type="entry name" value="Na/Gal_symport_CS"/>
</dbReference>
<evidence type="ECO:0000256" key="2">
    <source>
        <dbReference type="ARBA" id="ARBA00009617"/>
    </source>
</evidence>
<keyword evidence="5 9" id="KW-0812">Transmembrane</keyword>
<keyword evidence="6 9" id="KW-1133">Transmembrane helix</keyword>
<dbReference type="InterPro" id="IPR039672">
    <property type="entry name" value="MFS_2"/>
</dbReference>
<evidence type="ECO:0000256" key="6">
    <source>
        <dbReference type="ARBA" id="ARBA00022989"/>
    </source>
</evidence>
<feature type="transmembrane region" description="Helical" evidence="9">
    <location>
        <begin position="92"/>
        <end position="109"/>
    </location>
</feature>
<dbReference type="CDD" id="cd17332">
    <property type="entry name" value="MFS_MelB_like"/>
    <property type="match status" value="1"/>
</dbReference>
<sequence>MTDAAASSPPPAAGRTFAWWQLGAYALPGVPLAALLLPLYVTLPTYYAQDLGVGLSVVGAVLLLARLWDVVTDPVIGVLSDRTPGRLGRRKPWMLAGLPVAVVSVWFLFVPLDFAPAAQVGWAHLLLWTVLLYTGGTMIMLPYNAWAAEMTDDYHERSRVAAVREMAIVVGTVGAMAGPALLTLERTTIMAGFAWGLTILLPLGVVACALVLPDDAKARVAGSTHRFSWSVIAGNRPFRKLIVAYFLNGIAYGLPATLFLLYVEHVLQAQDWAWPLLGVYFLCAVAGVPIWLRLSRRFGKHRVWMAAMGMAAATFWIAVLLGPGDIWWFLVVCVLTGLSLGGELALPPSMQADVIDLDTLRSGRRRSGLFFAAWGVATKVPLALAVGIAFPVLALAGFDAQADSQSATALFMLAALYALLPCAIKLLSIWLLRGYPIDADEQGRIKQRLAAGDLEGPDDGAPLSQPARAD</sequence>
<feature type="transmembrane region" description="Helical" evidence="9">
    <location>
        <begin position="162"/>
        <end position="182"/>
    </location>
</feature>
<feature type="transmembrane region" description="Helical" evidence="9">
    <location>
        <begin position="242"/>
        <end position="262"/>
    </location>
</feature>
<dbReference type="GO" id="GO:0015293">
    <property type="term" value="F:symporter activity"/>
    <property type="evidence" value="ECO:0007669"/>
    <property type="project" value="InterPro"/>
</dbReference>
<dbReference type="PANTHER" id="PTHR11328:SF24">
    <property type="entry name" value="MAJOR FACILITATOR SUPERFAMILY (MFS) PROFILE DOMAIN-CONTAINING PROTEIN"/>
    <property type="match status" value="1"/>
</dbReference>
<evidence type="ECO:0000256" key="4">
    <source>
        <dbReference type="ARBA" id="ARBA00022475"/>
    </source>
</evidence>
<keyword evidence="11" id="KW-1185">Reference proteome</keyword>
<evidence type="ECO:0000256" key="1">
    <source>
        <dbReference type="ARBA" id="ARBA00004651"/>
    </source>
</evidence>
<dbReference type="Proteomes" id="UP000778970">
    <property type="component" value="Unassembled WGS sequence"/>
</dbReference>
<feature type="transmembrane region" description="Helical" evidence="9">
    <location>
        <begin position="410"/>
        <end position="432"/>
    </location>
</feature>
<comment type="similarity">
    <text evidence="2">Belongs to the sodium:galactoside symporter (TC 2.A.2) family.</text>
</comment>
<accession>A0A934QGP2</accession>
<reference evidence="10" key="1">
    <citation type="submission" date="2017-08" db="EMBL/GenBank/DDBJ databases">
        <authorList>
            <person name="Imhoff J.F."/>
            <person name="Rahn T."/>
            <person name="Kuenzel S."/>
            <person name="Neulinger S.C."/>
        </authorList>
    </citation>
    <scope>NUCLEOTIDE SEQUENCE</scope>
    <source>
        <strain evidence="10">DSM 9154</strain>
    </source>
</reference>
<dbReference type="Gene3D" id="1.20.1250.20">
    <property type="entry name" value="MFS general substrate transporter like domains"/>
    <property type="match status" value="2"/>
</dbReference>
<dbReference type="GO" id="GO:0008643">
    <property type="term" value="P:carbohydrate transport"/>
    <property type="evidence" value="ECO:0007669"/>
    <property type="project" value="InterPro"/>
</dbReference>